<protein>
    <submittedName>
        <fullName evidence="2">Ovule protein</fullName>
    </submittedName>
</protein>
<sequence length="42" mass="4888">MREHLLAPDLRTKKVTHRGFQCIRLSQVLTKKMARNGKTNPL</sequence>
<evidence type="ECO:0000313" key="1">
    <source>
        <dbReference type="Proteomes" id="UP000887569"/>
    </source>
</evidence>
<reference evidence="2" key="1">
    <citation type="submission" date="2022-11" db="UniProtKB">
        <authorList>
            <consortium name="WormBaseParasite"/>
        </authorList>
    </citation>
    <scope>IDENTIFICATION</scope>
</reference>
<proteinExistence type="predicted"/>
<dbReference type="Proteomes" id="UP000887569">
    <property type="component" value="Unplaced"/>
</dbReference>
<accession>A0A915ASW6</accession>
<dbReference type="WBParaSite" id="PgR015_g043_t03">
    <property type="protein sequence ID" value="PgR015_g043_t03"/>
    <property type="gene ID" value="PgR015_g043"/>
</dbReference>
<organism evidence="1 2">
    <name type="scientific">Parascaris univalens</name>
    <name type="common">Nematode worm</name>
    <dbReference type="NCBI Taxonomy" id="6257"/>
    <lineage>
        <taxon>Eukaryota</taxon>
        <taxon>Metazoa</taxon>
        <taxon>Ecdysozoa</taxon>
        <taxon>Nematoda</taxon>
        <taxon>Chromadorea</taxon>
        <taxon>Rhabditida</taxon>
        <taxon>Spirurina</taxon>
        <taxon>Ascaridomorpha</taxon>
        <taxon>Ascaridoidea</taxon>
        <taxon>Ascarididae</taxon>
        <taxon>Parascaris</taxon>
    </lineage>
</organism>
<keyword evidence="1" id="KW-1185">Reference proteome</keyword>
<dbReference type="AlphaFoldDB" id="A0A915ASW6"/>
<evidence type="ECO:0000313" key="2">
    <source>
        <dbReference type="WBParaSite" id="PgR015_g043_t03"/>
    </source>
</evidence>
<name>A0A915ASW6_PARUN</name>